<sequence length="88" mass="10737">MLSVSIDEKEAFQLVKSKIAEVLKEADVEYVFWDAAELKRRTCMSWNFIQEQFFFHPDFPKRKVSSKWYFPARETRKFLEQWLLDQPK</sequence>
<name>A0A7H0Y1U8_9BACL</name>
<gene>
    <name evidence="1" type="ORF">IAQ67_14075</name>
</gene>
<evidence type="ECO:0000313" key="1">
    <source>
        <dbReference type="EMBL" id="QNR65056.1"/>
    </source>
</evidence>
<evidence type="ECO:0000313" key="2">
    <source>
        <dbReference type="Proteomes" id="UP000516384"/>
    </source>
</evidence>
<organism evidence="1 2">
    <name type="scientific">Paenibacillus peoriae</name>
    <dbReference type="NCBI Taxonomy" id="59893"/>
    <lineage>
        <taxon>Bacteria</taxon>
        <taxon>Bacillati</taxon>
        <taxon>Bacillota</taxon>
        <taxon>Bacilli</taxon>
        <taxon>Bacillales</taxon>
        <taxon>Paenibacillaceae</taxon>
        <taxon>Paenibacillus</taxon>
    </lineage>
</organism>
<proteinExistence type="predicted"/>
<dbReference type="EMBL" id="CP061172">
    <property type="protein sequence ID" value="QNR65056.1"/>
    <property type="molecule type" value="Genomic_DNA"/>
</dbReference>
<reference evidence="1 2" key="1">
    <citation type="submission" date="2020-09" db="EMBL/GenBank/DDBJ databases">
        <title>Characterization of Paenibacillus peoriae strain ZF390 with broad-spectrum antimicrobial activity as a potential biocontrol agent.</title>
        <authorList>
            <person name="Li L."/>
            <person name="Zhao Y."/>
            <person name="Li B."/>
            <person name="Xie X."/>
        </authorList>
    </citation>
    <scope>NUCLEOTIDE SEQUENCE [LARGE SCALE GENOMIC DNA]</scope>
    <source>
        <strain evidence="1 2">ZF390</strain>
    </source>
</reference>
<dbReference type="RefSeq" id="WP_069289747.1">
    <property type="nucleotide sequence ID" value="NZ_CP061172.1"/>
</dbReference>
<protein>
    <submittedName>
        <fullName evidence="1">Group-specific protein</fullName>
    </submittedName>
</protein>
<dbReference type="AlphaFoldDB" id="A0A7H0Y1U8"/>
<accession>A0A7H0Y1U8</accession>
<dbReference type="Proteomes" id="UP000516384">
    <property type="component" value="Chromosome"/>
</dbReference>